<comment type="caution">
    <text evidence="1">The sequence shown here is derived from an EMBL/GenBank/DDBJ whole genome shotgun (WGS) entry which is preliminary data.</text>
</comment>
<name>A0AAN7SYM8_9EURO</name>
<dbReference type="PANTHER" id="PTHR42085">
    <property type="entry name" value="F-BOX DOMAIN-CONTAINING PROTEIN"/>
    <property type="match status" value="1"/>
</dbReference>
<protein>
    <submittedName>
        <fullName evidence="1">Uncharacterized protein</fullName>
    </submittedName>
</protein>
<dbReference type="EMBL" id="JAVRRJ010000005">
    <property type="protein sequence ID" value="KAK5084685.1"/>
    <property type="molecule type" value="Genomic_DNA"/>
</dbReference>
<dbReference type="PANTHER" id="PTHR42085:SF1">
    <property type="entry name" value="F-BOX DOMAIN-CONTAINING PROTEIN"/>
    <property type="match status" value="1"/>
</dbReference>
<keyword evidence="2" id="KW-1185">Reference proteome</keyword>
<evidence type="ECO:0000313" key="1">
    <source>
        <dbReference type="EMBL" id="KAK5084685.1"/>
    </source>
</evidence>
<reference evidence="1 2" key="1">
    <citation type="submission" date="2023-08" db="EMBL/GenBank/DDBJ databases">
        <title>Black Yeasts Isolated from many extreme environments.</title>
        <authorList>
            <person name="Coleine C."/>
            <person name="Stajich J.E."/>
            <person name="Selbmann L."/>
        </authorList>
    </citation>
    <scope>NUCLEOTIDE SEQUENCE [LARGE SCALE GENOMIC DNA]</scope>
    <source>
        <strain evidence="1 2">CCFEE 5910</strain>
    </source>
</reference>
<accession>A0AAN7SYM8</accession>
<evidence type="ECO:0000313" key="2">
    <source>
        <dbReference type="Proteomes" id="UP001309876"/>
    </source>
</evidence>
<dbReference type="AlphaFoldDB" id="A0AAN7SYM8"/>
<dbReference type="Proteomes" id="UP001309876">
    <property type="component" value="Unassembled WGS sequence"/>
</dbReference>
<organism evidence="1 2">
    <name type="scientific">Lithohypha guttulata</name>
    <dbReference type="NCBI Taxonomy" id="1690604"/>
    <lineage>
        <taxon>Eukaryota</taxon>
        <taxon>Fungi</taxon>
        <taxon>Dikarya</taxon>
        <taxon>Ascomycota</taxon>
        <taxon>Pezizomycotina</taxon>
        <taxon>Eurotiomycetes</taxon>
        <taxon>Chaetothyriomycetidae</taxon>
        <taxon>Chaetothyriales</taxon>
        <taxon>Trichomeriaceae</taxon>
        <taxon>Lithohypha</taxon>
    </lineage>
</organism>
<gene>
    <name evidence="1" type="ORF">LTR05_005763</name>
</gene>
<dbReference type="InterPro" id="IPR038883">
    <property type="entry name" value="AN11006-like"/>
</dbReference>
<proteinExistence type="predicted"/>
<sequence>MLDARDFERQTDPQGQSDLLQLPGELRLKVLRYLLKSKDGRIRSYDESKLCSTNGRFPRKRYNKELPGSAQLLRTCQKLFWEGRDVLYTENTLSIFIWGDPWSRALKCGVLGLQVEFHRPHQETYYDLLWNALDYNPDDMSQLLRVYDETLACFQRLEIKMDELNDHEDCFIACRVLKNNLLGKDVTIDLDTAKGNFEEHHCGLEDGLLSGFKFLRCNSIHFKNYKVHTELVAQIESEIPVNDTYRSWWNLEHGVFDDLPVNEERAPEQFSEVYITEIEDLFDAAVHYDLHNFNTQRSQILKLAIKRNEQEVERRCGFLDDLKNRINTDFGALNKEISDPSNLDTSVISLGDTWDTTHSDMWPFLATLRVT</sequence>